<dbReference type="InterPro" id="IPR038763">
    <property type="entry name" value="DHH_sf"/>
</dbReference>
<organism evidence="7 8">
    <name type="scientific">Tulasnella calospora MUT 4182</name>
    <dbReference type="NCBI Taxonomy" id="1051891"/>
    <lineage>
        <taxon>Eukaryota</taxon>
        <taxon>Fungi</taxon>
        <taxon>Dikarya</taxon>
        <taxon>Basidiomycota</taxon>
        <taxon>Agaricomycotina</taxon>
        <taxon>Agaricomycetes</taxon>
        <taxon>Cantharellales</taxon>
        <taxon>Tulasnellaceae</taxon>
        <taxon>Tulasnella</taxon>
    </lineage>
</organism>
<dbReference type="InterPro" id="IPR038222">
    <property type="entry name" value="DHHA2_dom_sf"/>
</dbReference>
<keyword evidence="2" id="KW-0479">Metal-binding</keyword>
<dbReference type="Proteomes" id="UP000054248">
    <property type="component" value="Unassembled WGS sequence"/>
</dbReference>
<name>A0A0C3Q5H1_9AGAM</name>
<evidence type="ECO:0000259" key="6">
    <source>
        <dbReference type="SMART" id="SM01131"/>
    </source>
</evidence>
<feature type="region of interest" description="Disordered" evidence="5">
    <location>
        <begin position="363"/>
        <end position="388"/>
    </location>
</feature>
<evidence type="ECO:0000313" key="7">
    <source>
        <dbReference type="EMBL" id="KIO24400.1"/>
    </source>
</evidence>
<dbReference type="InterPro" id="IPR001667">
    <property type="entry name" value="DDH_dom"/>
</dbReference>
<evidence type="ECO:0000313" key="8">
    <source>
        <dbReference type="Proteomes" id="UP000054248"/>
    </source>
</evidence>
<dbReference type="AlphaFoldDB" id="A0A0C3Q5H1"/>
<keyword evidence="4" id="KW-0464">Manganese</keyword>
<dbReference type="Pfam" id="PF01368">
    <property type="entry name" value="DHH"/>
    <property type="match status" value="1"/>
</dbReference>
<dbReference type="SUPFAM" id="SSF64182">
    <property type="entry name" value="DHH phosphoesterases"/>
    <property type="match status" value="1"/>
</dbReference>
<dbReference type="PANTHER" id="PTHR12112:SF39">
    <property type="entry name" value="EG:152A3.5 PROTEIN (FBGN0003116_PN PROTEIN)"/>
    <property type="match status" value="1"/>
</dbReference>
<feature type="domain" description="DHHA2" evidence="6">
    <location>
        <begin position="238"/>
        <end position="400"/>
    </location>
</feature>
<accession>A0A0C3Q5H1</accession>
<dbReference type="STRING" id="1051891.A0A0C3Q5H1"/>
<dbReference type="GO" id="GO:0005737">
    <property type="term" value="C:cytoplasm"/>
    <property type="evidence" value="ECO:0007669"/>
    <property type="project" value="InterPro"/>
</dbReference>
<dbReference type="InterPro" id="IPR004097">
    <property type="entry name" value="DHHA2"/>
</dbReference>
<dbReference type="PANTHER" id="PTHR12112">
    <property type="entry name" value="BNIP - RELATED"/>
    <property type="match status" value="1"/>
</dbReference>
<evidence type="ECO:0000256" key="5">
    <source>
        <dbReference type="SAM" id="MobiDB-lite"/>
    </source>
</evidence>
<dbReference type="SMART" id="SM01131">
    <property type="entry name" value="DHHA2"/>
    <property type="match status" value="1"/>
</dbReference>
<evidence type="ECO:0000256" key="1">
    <source>
        <dbReference type="ARBA" id="ARBA00001936"/>
    </source>
</evidence>
<proteinExistence type="predicted"/>
<reference evidence="7 8" key="1">
    <citation type="submission" date="2014-04" db="EMBL/GenBank/DDBJ databases">
        <authorList>
            <consortium name="DOE Joint Genome Institute"/>
            <person name="Kuo A."/>
            <person name="Girlanda M."/>
            <person name="Perotto S."/>
            <person name="Kohler A."/>
            <person name="Nagy L.G."/>
            <person name="Floudas D."/>
            <person name="Copeland A."/>
            <person name="Barry K.W."/>
            <person name="Cichocki N."/>
            <person name="Veneault-Fourrey C."/>
            <person name="LaButti K."/>
            <person name="Lindquist E.A."/>
            <person name="Lipzen A."/>
            <person name="Lundell T."/>
            <person name="Morin E."/>
            <person name="Murat C."/>
            <person name="Sun H."/>
            <person name="Tunlid A."/>
            <person name="Henrissat B."/>
            <person name="Grigoriev I.V."/>
            <person name="Hibbett D.S."/>
            <person name="Martin F."/>
            <person name="Nordberg H.P."/>
            <person name="Cantor M.N."/>
            <person name="Hua S.X."/>
        </authorList>
    </citation>
    <scope>NUCLEOTIDE SEQUENCE [LARGE SCALE GENOMIC DNA]</scope>
    <source>
        <strain evidence="7 8">MUT 4182</strain>
    </source>
</reference>
<evidence type="ECO:0000256" key="3">
    <source>
        <dbReference type="ARBA" id="ARBA00022801"/>
    </source>
</evidence>
<dbReference type="GO" id="GO:0004309">
    <property type="term" value="F:exopolyphosphatase activity"/>
    <property type="evidence" value="ECO:0007669"/>
    <property type="project" value="TreeGrafter"/>
</dbReference>
<evidence type="ECO:0000256" key="4">
    <source>
        <dbReference type="ARBA" id="ARBA00023211"/>
    </source>
</evidence>
<dbReference type="Gene3D" id="3.10.310.20">
    <property type="entry name" value="DHHA2 domain"/>
    <property type="match status" value="1"/>
</dbReference>
<keyword evidence="3" id="KW-0378">Hydrolase</keyword>
<dbReference type="OrthoDB" id="374045at2759"/>
<protein>
    <recommendedName>
        <fullName evidence="6">DHHA2 domain-containing protein</fullName>
    </recommendedName>
</protein>
<dbReference type="Pfam" id="PF02833">
    <property type="entry name" value="DHHA2"/>
    <property type="match status" value="1"/>
</dbReference>
<gene>
    <name evidence="7" type="ORF">M407DRAFT_244473</name>
</gene>
<dbReference type="EMBL" id="KN823062">
    <property type="protein sequence ID" value="KIO24400.1"/>
    <property type="molecule type" value="Genomic_DNA"/>
</dbReference>
<dbReference type="GO" id="GO:0046872">
    <property type="term" value="F:metal ion binding"/>
    <property type="evidence" value="ECO:0007669"/>
    <property type="project" value="UniProtKB-KW"/>
</dbReference>
<sequence>MATPLPGLKEFLKQTKQQFLQDLDAKNADKWTVVMGNEAGDLDTIASSVAYSYLATNLQKTPTVALVQTRHTDLYLRKENLYALEFSDLDSSGADLLCIDDIPSSHPLNSSFSKYVLVDHNVLEDAFEGGSGKVVGIIDHHADEKKYPDAAFREIEPAGSCTSLVARHFQKEWTVEAGVSQDVATLLLTGVTIDTGGLKDKDVVKPVDEASGRFLYANSKLEQGGSFQGPKSLKDLDDTLHDKKVDIGDLSTRDLLRRDYKDFEVSNPDNLQGPKLVVGLSTVPMGLEAWSERDGKNKFFDNVENYFAGRNLSVLGILTTFKTEKKHKKKRELLFLTNKDTVPADVEKRLFDGLEKSDQLELKETDKLGKPNHPKHTRVWDQGNTESNRKVIAPLVQSLLEGKPAEAGGQS</sequence>
<dbReference type="Gene3D" id="3.90.1640.10">
    <property type="entry name" value="inorganic pyrophosphatase (n-terminal core)"/>
    <property type="match status" value="1"/>
</dbReference>
<reference evidence="8" key="2">
    <citation type="submission" date="2015-01" db="EMBL/GenBank/DDBJ databases">
        <title>Evolutionary Origins and Diversification of the Mycorrhizal Mutualists.</title>
        <authorList>
            <consortium name="DOE Joint Genome Institute"/>
            <consortium name="Mycorrhizal Genomics Consortium"/>
            <person name="Kohler A."/>
            <person name="Kuo A."/>
            <person name="Nagy L.G."/>
            <person name="Floudas D."/>
            <person name="Copeland A."/>
            <person name="Barry K.W."/>
            <person name="Cichocki N."/>
            <person name="Veneault-Fourrey C."/>
            <person name="LaButti K."/>
            <person name="Lindquist E.A."/>
            <person name="Lipzen A."/>
            <person name="Lundell T."/>
            <person name="Morin E."/>
            <person name="Murat C."/>
            <person name="Riley R."/>
            <person name="Ohm R."/>
            <person name="Sun H."/>
            <person name="Tunlid A."/>
            <person name="Henrissat B."/>
            <person name="Grigoriev I.V."/>
            <person name="Hibbett D.S."/>
            <person name="Martin F."/>
        </authorList>
    </citation>
    <scope>NUCLEOTIDE SEQUENCE [LARGE SCALE GENOMIC DNA]</scope>
    <source>
        <strain evidence="8">MUT 4182</strain>
    </source>
</reference>
<dbReference type="HOGENOM" id="CLU_019358_1_1_1"/>
<evidence type="ECO:0000256" key="2">
    <source>
        <dbReference type="ARBA" id="ARBA00022723"/>
    </source>
</evidence>
<comment type="cofactor">
    <cofactor evidence="1">
        <name>Mn(2+)</name>
        <dbReference type="ChEBI" id="CHEBI:29035"/>
    </cofactor>
</comment>
<keyword evidence="8" id="KW-1185">Reference proteome</keyword>